<evidence type="ECO:0000313" key="3">
    <source>
        <dbReference type="EMBL" id="SNX75007.1"/>
    </source>
</evidence>
<dbReference type="AlphaFoldDB" id="A0A285D5C7"/>
<reference evidence="3 4" key="1">
    <citation type="submission" date="2017-08" db="EMBL/GenBank/DDBJ databases">
        <authorList>
            <person name="de Groot N.N."/>
        </authorList>
    </citation>
    <scope>NUCLEOTIDE SEQUENCE [LARGE SCALE GENOMIC DNA]</scope>
    <source>
        <strain evidence="3 4">JC228</strain>
    </source>
</reference>
<proteinExistence type="predicted"/>
<evidence type="ECO:0000259" key="2">
    <source>
        <dbReference type="Pfam" id="PF12638"/>
    </source>
</evidence>
<name>A0A285D5C7_9BACI</name>
<feature type="domain" description="Staygreen protein" evidence="2">
    <location>
        <begin position="46"/>
        <end position="192"/>
    </location>
</feature>
<organism evidence="3 4">
    <name type="scientific">Bacillus oleivorans</name>
    <dbReference type="NCBI Taxonomy" id="1448271"/>
    <lineage>
        <taxon>Bacteria</taxon>
        <taxon>Bacillati</taxon>
        <taxon>Bacillota</taxon>
        <taxon>Bacilli</taxon>
        <taxon>Bacillales</taxon>
        <taxon>Bacillaceae</taxon>
        <taxon>Bacillus</taxon>
    </lineage>
</organism>
<dbReference type="EMBL" id="OAOP01000010">
    <property type="protein sequence ID" value="SNX75007.1"/>
    <property type="molecule type" value="Genomic_DNA"/>
</dbReference>
<evidence type="ECO:0000313" key="4">
    <source>
        <dbReference type="Proteomes" id="UP000219546"/>
    </source>
</evidence>
<gene>
    <name evidence="3" type="ORF">SAMN05877753_110213</name>
</gene>
<sequence length="206" mass="24312">MVLQRWEMELNECFIYTIEIAFTISPRLSYDVVRIIPAKGELSMKTFHPDRLSVTFLPPATPFFPVEGRKYTVTHEDETGEVFLSIGYIYDRVKINSKLRDEVIAEWLPRLGEYTLWGQVYISGGEFDEKYSQVRFLVFQREMETALRAMVKGDQTFYSYFPWLLDAPIYLQFESVYPQFQKIIYCGTPRQYLQQSKEKEIKSAAE</sequence>
<evidence type="ECO:0000256" key="1">
    <source>
        <dbReference type="ARBA" id="ARBA00022946"/>
    </source>
</evidence>
<keyword evidence="4" id="KW-1185">Reference proteome</keyword>
<dbReference type="PANTHER" id="PTHR31750">
    <property type="entry name" value="PROTEIN STAY-GREEN 1, CHLOROPLASTIC-RELATED"/>
    <property type="match status" value="1"/>
</dbReference>
<keyword evidence="1" id="KW-0809">Transit peptide</keyword>
<dbReference type="Proteomes" id="UP000219546">
    <property type="component" value="Unassembled WGS sequence"/>
</dbReference>
<dbReference type="Pfam" id="PF12638">
    <property type="entry name" value="Staygreen"/>
    <property type="match status" value="1"/>
</dbReference>
<dbReference type="InterPro" id="IPR024438">
    <property type="entry name" value="Staygreen"/>
</dbReference>
<accession>A0A285D5C7</accession>
<dbReference type="PANTHER" id="PTHR31750:SF4">
    <property type="entry name" value="LP06106P"/>
    <property type="match status" value="1"/>
</dbReference>
<protein>
    <submittedName>
        <fullName evidence="3">Staygreen protein</fullName>
    </submittedName>
</protein>